<organism evidence="1">
    <name type="scientific">Salmonella enterica</name>
    <name type="common">Salmonella choleraesuis</name>
    <dbReference type="NCBI Taxonomy" id="28901"/>
    <lineage>
        <taxon>Bacteria</taxon>
        <taxon>Pseudomonadati</taxon>
        <taxon>Pseudomonadota</taxon>
        <taxon>Gammaproteobacteria</taxon>
        <taxon>Enterobacterales</taxon>
        <taxon>Enterobacteriaceae</taxon>
        <taxon>Salmonella</taxon>
    </lineage>
</organism>
<sequence length="120" mass="13091">MKQPQIIINAADLTPEQFRFWIVKMAGDAEKAGGSYEAVRMNLVNASNSLRAVANDLDCRISFLTSGQIIRSEEHSAAIRENLDTLWAASSTIHDAQNEISAVLALLDKNPGAETDSCKE</sequence>
<protein>
    <submittedName>
        <fullName evidence="1">Uncharacterized protein</fullName>
    </submittedName>
</protein>
<dbReference type="Proteomes" id="UP000839834">
    <property type="component" value="Unassembled WGS sequence"/>
</dbReference>
<comment type="caution">
    <text evidence="1">The sequence shown here is derived from an EMBL/GenBank/DDBJ whole genome shotgun (WGS) entry which is preliminary data.</text>
</comment>
<name>A0A7U7L6U3_SALER</name>
<evidence type="ECO:0000313" key="1">
    <source>
        <dbReference type="EMBL" id="EAA8667308.1"/>
    </source>
</evidence>
<gene>
    <name evidence="1" type="ORF">NL99_20505</name>
</gene>
<reference evidence="1" key="1">
    <citation type="submission" date="2018-08" db="EMBL/GenBank/DDBJ databases">
        <authorList>
            <consortium name="GenomeTrakr network: Whole genome sequencing for foodborne pathogen traceback"/>
        </authorList>
    </citation>
    <scope>NUCLEOTIDE SEQUENCE [LARGE SCALE GENOMIC DNA]</scope>
    <source>
        <strain evidence="1">FLUFL-367</strain>
    </source>
</reference>
<accession>A0A7U7L6U3</accession>
<dbReference type="EMBL" id="AAACVH010000041">
    <property type="protein sequence ID" value="EAA8667308.1"/>
    <property type="molecule type" value="Genomic_DNA"/>
</dbReference>
<dbReference type="AlphaFoldDB" id="A0A7U7L6U3"/>
<proteinExistence type="predicted"/>